<dbReference type="PANTHER" id="PTHR36919:SF3">
    <property type="entry name" value="BLL5882 PROTEIN"/>
    <property type="match status" value="1"/>
</dbReference>
<dbReference type="Proteomes" id="UP000193431">
    <property type="component" value="Chromosome"/>
</dbReference>
<dbReference type="Pfam" id="PF09917">
    <property type="entry name" value="DUF2147"/>
    <property type="match status" value="1"/>
</dbReference>
<name>A0A1W6MJI1_9FLAO</name>
<protein>
    <recommendedName>
        <fullName evidence="2">DUF2147 domain-containing protein</fullName>
    </recommendedName>
</protein>
<reference evidence="3 4" key="1">
    <citation type="submission" date="2016-11" db="EMBL/GenBank/DDBJ databases">
        <title>Trade-off between light-utilization and light-protection in marine flavobacteria.</title>
        <authorList>
            <person name="Kumagai Y."/>
        </authorList>
    </citation>
    <scope>NUCLEOTIDE SEQUENCE [LARGE SCALE GENOMIC DNA]</scope>
    <source>
        <strain evidence="3 4">JCM 13191</strain>
    </source>
</reference>
<dbReference type="EMBL" id="CP019344">
    <property type="protein sequence ID" value="ARN77732.1"/>
    <property type="molecule type" value="Genomic_DNA"/>
</dbReference>
<feature type="chain" id="PRO_5012687240" description="DUF2147 domain-containing protein" evidence="1">
    <location>
        <begin position="20"/>
        <end position="144"/>
    </location>
</feature>
<dbReference type="RefSeq" id="WP_085766533.1">
    <property type="nucleotide sequence ID" value="NZ_CP019344.1"/>
</dbReference>
<proteinExistence type="predicted"/>
<dbReference type="PANTHER" id="PTHR36919">
    <property type="entry name" value="BLR1215 PROTEIN"/>
    <property type="match status" value="1"/>
</dbReference>
<keyword evidence="4" id="KW-1185">Reference proteome</keyword>
<evidence type="ECO:0000313" key="3">
    <source>
        <dbReference type="EMBL" id="ARN77732.1"/>
    </source>
</evidence>
<accession>A0A1W6MJI1</accession>
<dbReference type="OrthoDB" id="9814399at2"/>
<feature type="signal peptide" evidence="1">
    <location>
        <begin position="1"/>
        <end position="19"/>
    </location>
</feature>
<evidence type="ECO:0000256" key="1">
    <source>
        <dbReference type="SAM" id="SignalP"/>
    </source>
</evidence>
<evidence type="ECO:0000259" key="2">
    <source>
        <dbReference type="Pfam" id="PF09917"/>
    </source>
</evidence>
<sequence>MKRHFVLFFLIFSSIYVHAQNSVVGVWKTIDDKTGKVKSHMEIYKKGDKYYGKVLKVIDSEAPQNPICQNCEGKFKDQPIIGLEIMWGLEKDGDEYENGTILDPEKGKTYKCKIWLDENDPNKLNVRGYVLFLYRTQIWERLNS</sequence>
<feature type="domain" description="DUF2147" evidence="2">
    <location>
        <begin position="25"/>
        <end position="141"/>
    </location>
</feature>
<dbReference type="Gene3D" id="2.40.128.520">
    <property type="match status" value="1"/>
</dbReference>
<evidence type="ECO:0000313" key="4">
    <source>
        <dbReference type="Proteomes" id="UP000193431"/>
    </source>
</evidence>
<dbReference type="AlphaFoldDB" id="A0A1W6MJI1"/>
<keyword evidence="1" id="KW-0732">Signal</keyword>
<gene>
    <name evidence="3" type="ORF">BST97_06820</name>
</gene>
<dbReference type="InterPro" id="IPR019223">
    <property type="entry name" value="DUF2147"/>
</dbReference>
<organism evidence="3 4">
    <name type="scientific">Nonlabens spongiae</name>
    <dbReference type="NCBI Taxonomy" id="331648"/>
    <lineage>
        <taxon>Bacteria</taxon>
        <taxon>Pseudomonadati</taxon>
        <taxon>Bacteroidota</taxon>
        <taxon>Flavobacteriia</taxon>
        <taxon>Flavobacteriales</taxon>
        <taxon>Flavobacteriaceae</taxon>
        <taxon>Nonlabens</taxon>
    </lineage>
</organism>